<dbReference type="PANTHER" id="PTHR10039">
    <property type="entry name" value="AMELOGENIN"/>
    <property type="match status" value="1"/>
</dbReference>
<feature type="domain" description="Nephrocystin 3-like N-terminal" evidence="2">
    <location>
        <begin position="267"/>
        <end position="344"/>
    </location>
</feature>
<dbReference type="PANTHER" id="PTHR10039:SF15">
    <property type="entry name" value="NACHT DOMAIN-CONTAINING PROTEIN"/>
    <property type="match status" value="1"/>
</dbReference>
<dbReference type="AlphaFoldDB" id="A0A3L6NFU7"/>
<gene>
    <name evidence="3" type="ORF">BFJ65_g9691</name>
</gene>
<dbReference type="InterPro" id="IPR027417">
    <property type="entry name" value="P-loop_NTPase"/>
</dbReference>
<proteinExistence type="predicted"/>
<evidence type="ECO:0000259" key="2">
    <source>
        <dbReference type="Pfam" id="PF24883"/>
    </source>
</evidence>
<dbReference type="Proteomes" id="UP000270866">
    <property type="component" value="Chromosome 8"/>
</dbReference>
<evidence type="ECO:0000256" key="1">
    <source>
        <dbReference type="ARBA" id="ARBA00022737"/>
    </source>
</evidence>
<protein>
    <recommendedName>
        <fullName evidence="2">Nephrocystin 3-like N-terminal domain-containing protein</fullName>
    </recommendedName>
</protein>
<keyword evidence="1" id="KW-0677">Repeat</keyword>
<dbReference type="EMBL" id="MRCU01000006">
    <property type="protein sequence ID" value="RKK16120.1"/>
    <property type="molecule type" value="Genomic_DNA"/>
</dbReference>
<comment type="caution">
    <text evidence="3">The sequence shown here is derived from an EMBL/GenBank/DDBJ whole genome shotgun (WGS) entry which is preliminary data.</text>
</comment>
<organism evidence="3 4">
    <name type="scientific">Fusarium oxysporum f. sp. cepae</name>
    <dbReference type="NCBI Taxonomy" id="396571"/>
    <lineage>
        <taxon>Eukaryota</taxon>
        <taxon>Fungi</taxon>
        <taxon>Dikarya</taxon>
        <taxon>Ascomycota</taxon>
        <taxon>Pezizomycotina</taxon>
        <taxon>Sordariomycetes</taxon>
        <taxon>Hypocreomycetidae</taxon>
        <taxon>Hypocreales</taxon>
        <taxon>Nectriaceae</taxon>
        <taxon>Fusarium</taxon>
        <taxon>Fusarium oxysporum species complex</taxon>
    </lineage>
</organism>
<name>A0A3L6NFU7_FUSOX</name>
<reference evidence="3 4" key="1">
    <citation type="journal article" date="2018" name="Sci. Rep.">
        <title>Characterisation of pathogen-specific regions and novel effector candidates in Fusarium oxysporum f. sp. cepae.</title>
        <authorList>
            <person name="Armitage A.D."/>
            <person name="Taylor A."/>
            <person name="Sobczyk M.K."/>
            <person name="Baxter L."/>
            <person name="Greenfield B.P."/>
            <person name="Bates H.J."/>
            <person name="Wilson F."/>
            <person name="Jackson A.C."/>
            <person name="Ott S."/>
            <person name="Harrison R.J."/>
            <person name="Clarkson J.P."/>
        </authorList>
    </citation>
    <scope>NUCLEOTIDE SEQUENCE [LARGE SCALE GENOMIC DNA]</scope>
    <source>
        <strain evidence="3 4">FoC_Fus2</strain>
    </source>
</reference>
<dbReference type="Gene3D" id="3.40.50.300">
    <property type="entry name" value="P-loop containing nucleotide triphosphate hydrolases"/>
    <property type="match status" value="1"/>
</dbReference>
<evidence type="ECO:0000313" key="4">
    <source>
        <dbReference type="Proteomes" id="UP000270866"/>
    </source>
</evidence>
<evidence type="ECO:0000313" key="3">
    <source>
        <dbReference type="EMBL" id="RKK16120.1"/>
    </source>
</evidence>
<sequence length="344" mass="39262">MSNSSCLWAKARENLPADVRDWLASLEQGIQLNATGTEQIDALIKQTAQKQQELGRTSHKFKKYFDNIIRWLDKFKGIGDVAILAEREQADTVLELLASTPHFVFSGRVLEMVYTQESMHIGGTQNEVKLSQQGLDNLREELIKLYSALFSALKYCYFISSQHKVKRKATAILNSSELVSIHQGLEAQHKKVIDRGEDCRKILSHTLSRKSLNLLRSIQPSLTEIGDRVRELLVRIDESERCETLKSISAILYRAHHEEVSGKRTAGTCEWILKKEKFIRWEESDSSVTILYGNPGAGKTFLISRVVDYSIGKAETSEALAFFYCKRDEQNRRNPQDILRSILR</sequence>
<dbReference type="InterPro" id="IPR056884">
    <property type="entry name" value="NPHP3-like_N"/>
</dbReference>
<accession>A0A3L6NFU7</accession>
<dbReference type="Pfam" id="PF24883">
    <property type="entry name" value="NPHP3_N"/>
    <property type="match status" value="1"/>
</dbReference>